<keyword evidence="2" id="KW-1185">Reference proteome</keyword>
<sequence length="75" mass="7430">MSSAALSYVAASASAVAVQATEQVGAGGVADVVGIQIQGLDRGSAVAGPAVSAVHVRRRLRHRPLVSAVNSPCHA</sequence>
<evidence type="ECO:0000313" key="1">
    <source>
        <dbReference type="EMBL" id="GGJ28137.1"/>
    </source>
</evidence>
<accession>A0A917KWE9</accession>
<protein>
    <submittedName>
        <fullName evidence="1">Uncharacterized protein</fullName>
    </submittedName>
</protein>
<name>A0A917KWE9_9ACTN</name>
<proteinExistence type="predicted"/>
<reference evidence="1" key="2">
    <citation type="submission" date="2020-09" db="EMBL/GenBank/DDBJ databases">
        <authorList>
            <person name="Sun Q."/>
            <person name="Ohkuma M."/>
        </authorList>
    </citation>
    <scope>NUCLEOTIDE SEQUENCE</scope>
    <source>
        <strain evidence="1">JCM 3086</strain>
    </source>
</reference>
<dbReference type="EMBL" id="BMQA01000014">
    <property type="protein sequence ID" value="GGJ28137.1"/>
    <property type="molecule type" value="Genomic_DNA"/>
</dbReference>
<evidence type="ECO:0000313" key="2">
    <source>
        <dbReference type="Proteomes" id="UP000657574"/>
    </source>
</evidence>
<reference evidence="1" key="1">
    <citation type="journal article" date="2014" name="Int. J. Syst. Evol. Microbiol.">
        <title>Complete genome sequence of Corynebacterium casei LMG S-19264T (=DSM 44701T), isolated from a smear-ripened cheese.</title>
        <authorList>
            <consortium name="US DOE Joint Genome Institute (JGI-PGF)"/>
            <person name="Walter F."/>
            <person name="Albersmeier A."/>
            <person name="Kalinowski J."/>
            <person name="Ruckert C."/>
        </authorList>
    </citation>
    <scope>NUCLEOTIDE SEQUENCE</scope>
    <source>
        <strain evidence="1">JCM 3086</strain>
    </source>
</reference>
<gene>
    <name evidence="1" type="ORF">GCM10010121_044280</name>
</gene>
<comment type="caution">
    <text evidence="1">The sequence shown here is derived from an EMBL/GenBank/DDBJ whole genome shotgun (WGS) entry which is preliminary data.</text>
</comment>
<dbReference type="AlphaFoldDB" id="A0A917KWE9"/>
<dbReference type="Proteomes" id="UP000657574">
    <property type="component" value="Unassembled WGS sequence"/>
</dbReference>
<organism evidence="1 2">
    <name type="scientific">Streptomyces brasiliensis</name>
    <dbReference type="NCBI Taxonomy" id="1954"/>
    <lineage>
        <taxon>Bacteria</taxon>
        <taxon>Bacillati</taxon>
        <taxon>Actinomycetota</taxon>
        <taxon>Actinomycetes</taxon>
        <taxon>Kitasatosporales</taxon>
        <taxon>Streptomycetaceae</taxon>
        <taxon>Streptomyces</taxon>
    </lineage>
</organism>
<dbReference type="RefSeq" id="WP_189313130.1">
    <property type="nucleotide sequence ID" value="NZ_BMQA01000014.1"/>
</dbReference>